<dbReference type="OrthoDB" id="3365698at2759"/>
<name>A0A0C2SUY3_AMAMK</name>
<proteinExistence type="predicted"/>
<protein>
    <recommendedName>
        <fullName evidence="3">F-box domain-containing protein</fullName>
    </recommendedName>
</protein>
<keyword evidence="2" id="KW-1185">Reference proteome</keyword>
<evidence type="ECO:0008006" key="3">
    <source>
        <dbReference type="Google" id="ProtNLM"/>
    </source>
</evidence>
<gene>
    <name evidence="1" type="ORF">M378DRAFT_15974</name>
</gene>
<dbReference type="HOGENOM" id="CLU_894207_0_0_1"/>
<organism evidence="1 2">
    <name type="scientific">Amanita muscaria (strain Koide BX008)</name>
    <dbReference type="NCBI Taxonomy" id="946122"/>
    <lineage>
        <taxon>Eukaryota</taxon>
        <taxon>Fungi</taxon>
        <taxon>Dikarya</taxon>
        <taxon>Basidiomycota</taxon>
        <taxon>Agaricomycotina</taxon>
        <taxon>Agaricomycetes</taxon>
        <taxon>Agaricomycetidae</taxon>
        <taxon>Agaricales</taxon>
        <taxon>Pluteineae</taxon>
        <taxon>Amanitaceae</taxon>
        <taxon>Amanita</taxon>
    </lineage>
</organism>
<dbReference type="InParanoid" id="A0A0C2SUY3"/>
<sequence>MTVVKNRLPILRSLGLWTIDGKGPIEVELFMELFEDAPQLQRIAIHHHTFRMIDPTTIPGTMGIAKSLAVKLFSQLTRIEELCINSDLPPEFDGDVSALTFPFLKRLGVREIRFLQLLNTPALEELYIDALTVIMAIGDPYPELMRITARFMKQEMHLKKVSIDSSRVRWASFLLQNVPQTVQDLVFVLYSADDLELLPLCSASRYLNSVTIQTHLNVFLRGMVDMAKSWETQSSDGIGGIGPFENLQHLLLRPRGRDLSSYSAVVESFVKPFERRGVRCCVKPFDRDLHWKFHSDTDDIGLLCYVDTECL</sequence>
<reference evidence="1 2" key="1">
    <citation type="submission" date="2014-04" db="EMBL/GenBank/DDBJ databases">
        <title>Evolutionary Origins and Diversification of the Mycorrhizal Mutualists.</title>
        <authorList>
            <consortium name="DOE Joint Genome Institute"/>
            <consortium name="Mycorrhizal Genomics Consortium"/>
            <person name="Kohler A."/>
            <person name="Kuo A."/>
            <person name="Nagy L.G."/>
            <person name="Floudas D."/>
            <person name="Copeland A."/>
            <person name="Barry K.W."/>
            <person name="Cichocki N."/>
            <person name="Veneault-Fourrey C."/>
            <person name="LaButti K."/>
            <person name="Lindquist E.A."/>
            <person name="Lipzen A."/>
            <person name="Lundell T."/>
            <person name="Morin E."/>
            <person name="Murat C."/>
            <person name="Riley R."/>
            <person name="Ohm R."/>
            <person name="Sun H."/>
            <person name="Tunlid A."/>
            <person name="Henrissat B."/>
            <person name="Grigoriev I.V."/>
            <person name="Hibbett D.S."/>
            <person name="Martin F."/>
        </authorList>
    </citation>
    <scope>NUCLEOTIDE SEQUENCE [LARGE SCALE GENOMIC DNA]</scope>
    <source>
        <strain evidence="1 2">Koide BX008</strain>
    </source>
</reference>
<accession>A0A0C2SUY3</accession>
<dbReference type="Proteomes" id="UP000054549">
    <property type="component" value="Unassembled WGS sequence"/>
</dbReference>
<dbReference type="AlphaFoldDB" id="A0A0C2SUY3"/>
<evidence type="ECO:0000313" key="2">
    <source>
        <dbReference type="Proteomes" id="UP000054549"/>
    </source>
</evidence>
<dbReference type="EMBL" id="KN818355">
    <property type="protein sequence ID" value="KIL57879.1"/>
    <property type="molecule type" value="Genomic_DNA"/>
</dbReference>
<evidence type="ECO:0000313" key="1">
    <source>
        <dbReference type="EMBL" id="KIL57879.1"/>
    </source>
</evidence>